<dbReference type="Pfam" id="PF03551">
    <property type="entry name" value="PadR"/>
    <property type="match status" value="1"/>
</dbReference>
<comment type="caution">
    <text evidence="4">The sequence shown here is derived from an EMBL/GenBank/DDBJ whole genome shotgun (WGS) entry which is preliminary data.</text>
</comment>
<evidence type="ECO:0000313" key="4">
    <source>
        <dbReference type="EMBL" id="TYQ01188.1"/>
    </source>
</evidence>
<organism evidence="4">
    <name type="scientific">Nocardia globerula</name>
    <dbReference type="NCBI Taxonomy" id="1818"/>
    <lineage>
        <taxon>Bacteria</taxon>
        <taxon>Bacillati</taxon>
        <taxon>Actinomycetota</taxon>
        <taxon>Actinomycetes</taxon>
        <taxon>Mycobacteriales</taxon>
        <taxon>Nocardiaceae</taxon>
        <taxon>Nocardia</taxon>
    </lineage>
</organism>
<sequence length="219" mass="24454">MQTFQGMHLVAYGTRCIHTSLMALEHALLTSLTEQEASGYDLTRRFDKSIGFFHSATHQQIYRVLKRMDEAGWLEVETVAQDGRPDKKVYRVSGAGRAELTRWIAEPSEPSHLRNELAVKIRAAGSADIPALRDEVARHRDGHASRLDVYRLIEKRDFPNPTALSGSPLHQYLVLRGGIRVEEGFVDWCQEILDALPPADNNSADNNSAASNSEGHPQP</sequence>
<gene>
    <name evidence="4" type="ORF">FNL38_10841</name>
</gene>
<reference evidence="4" key="1">
    <citation type="submission" date="2019-07" db="EMBL/GenBank/DDBJ databases">
        <title>Genomic Encyclopedia of Type Strains, Phase IV (KMG-IV): sequencing the most valuable type-strain genomes for metagenomic binning, comparative biology and taxonomic classification.</title>
        <authorList>
            <person name="Goeker M."/>
        </authorList>
    </citation>
    <scope>NUCLEOTIDE SEQUENCE</scope>
    <source>
        <strain evidence="4">DSM 44596</strain>
    </source>
</reference>
<dbReference type="AlphaFoldDB" id="A0A652YIW5"/>
<dbReference type="Gene3D" id="1.10.10.10">
    <property type="entry name" value="Winged helix-like DNA-binding domain superfamily/Winged helix DNA-binding domain"/>
    <property type="match status" value="1"/>
</dbReference>
<evidence type="ECO:0000256" key="1">
    <source>
        <dbReference type="SAM" id="MobiDB-lite"/>
    </source>
</evidence>
<feature type="compositionally biased region" description="Low complexity" evidence="1">
    <location>
        <begin position="199"/>
        <end position="213"/>
    </location>
</feature>
<dbReference type="InterPro" id="IPR036390">
    <property type="entry name" value="WH_DNA-bd_sf"/>
</dbReference>
<dbReference type="SUPFAM" id="SSF46785">
    <property type="entry name" value="Winged helix' DNA-binding domain"/>
    <property type="match status" value="1"/>
</dbReference>
<dbReference type="PANTHER" id="PTHR43252:SF4">
    <property type="entry name" value="TRANSCRIPTIONAL REGULATORY PROTEIN"/>
    <property type="match status" value="1"/>
</dbReference>
<dbReference type="PANTHER" id="PTHR43252">
    <property type="entry name" value="TRANSCRIPTIONAL REGULATOR YQJI"/>
    <property type="match status" value="1"/>
</dbReference>
<dbReference type="InterPro" id="IPR005149">
    <property type="entry name" value="Tscrpt_reg_PadR_N"/>
</dbReference>
<dbReference type="InterPro" id="IPR036388">
    <property type="entry name" value="WH-like_DNA-bd_sf"/>
</dbReference>
<dbReference type="InterPro" id="IPR018309">
    <property type="entry name" value="Tscrpt_reg_PadR_C"/>
</dbReference>
<accession>A0A652YIW5</accession>
<evidence type="ECO:0000259" key="3">
    <source>
        <dbReference type="Pfam" id="PF10400"/>
    </source>
</evidence>
<dbReference type="EMBL" id="VNIQ01000008">
    <property type="protein sequence ID" value="TYQ01188.1"/>
    <property type="molecule type" value="Genomic_DNA"/>
</dbReference>
<protein>
    <submittedName>
        <fullName evidence="4">PadR family transcriptional regulator</fullName>
    </submittedName>
</protein>
<dbReference type="Pfam" id="PF10400">
    <property type="entry name" value="Vir_act_alpha_C"/>
    <property type="match status" value="1"/>
</dbReference>
<feature type="domain" description="Transcription regulator PadR C-terminal" evidence="3">
    <location>
        <begin position="113"/>
        <end position="196"/>
    </location>
</feature>
<evidence type="ECO:0000259" key="2">
    <source>
        <dbReference type="Pfam" id="PF03551"/>
    </source>
</evidence>
<name>A0A652YIW5_NOCGL</name>
<feature type="region of interest" description="Disordered" evidence="1">
    <location>
        <begin position="197"/>
        <end position="219"/>
    </location>
</feature>
<proteinExistence type="predicted"/>
<feature type="domain" description="Transcription regulator PadR N-terminal" evidence="2">
    <location>
        <begin position="28"/>
        <end position="101"/>
    </location>
</feature>
<dbReference type="Gene3D" id="6.10.140.190">
    <property type="match status" value="1"/>
</dbReference>